<comment type="caution">
    <text evidence="3">The sequence shown here is derived from an EMBL/GenBank/DDBJ whole genome shotgun (WGS) entry which is preliminary data.</text>
</comment>
<dbReference type="InterPro" id="IPR032675">
    <property type="entry name" value="LRR_dom_sf"/>
</dbReference>
<evidence type="ECO:0000256" key="2">
    <source>
        <dbReference type="SAM" id="SignalP"/>
    </source>
</evidence>
<dbReference type="PANTHER" id="PTHR48059:SF27">
    <property type="entry name" value="LEUCINE-RICH REPEAT-CONTAINING N-TERMINAL PLANT-TYPE DOMAIN-CONTAINING PROTEIN"/>
    <property type="match status" value="1"/>
</dbReference>
<dbReference type="AlphaFoldDB" id="A0A8T0QJJ6"/>
<sequence>MASHTVLLLLSFQLITRSFSQSQSNRDLPALIKIREQFGNRAALSGWRPGGTACAPPAACNEQGRVTKLEHPITFTKLLLQSLDITSTLPPAIGELDQLETLSIENMPGLHGPIPDSFGNLAHLSIFNLMVTSVSGPIPASLSRTNFTSVSFLRSRLNGTIPRSLRRLPYLTFFDAAHNDLEGPIPSLLVRGGTPGRPLGLMLDGNRLSGPMEFTVANNKLTGDASFLFGRRKTVSGAIDLSGNKFRFNLTGVEMPQQLLFLNLSHNRIYGGVPASLRESKVAVLDLSYNQLCGEIPTGGHMVQFKAAAYKHKCLCGTPLPPCAIAS</sequence>
<comment type="subcellular location">
    <subcellularLocation>
        <location evidence="1">Cell envelope</location>
    </subcellularLocation>
</comment>
<dbReference type="Pfam" id="PF00560">
    <property type="entry name" value="LRR_1"/>
    <property type="match status" value="1"/>
</dbReference>
<evidence type="ECO:0000256" key="1">
    <source>
        <dbReference type="ARBA" id="ARBA00004196"/>
    </source>
</evidence>
<feature type="chain" id="PRO_5035938640" evidence="2">
    <location>
        <begin position="21"/>
        <end position="327"/>
    </location>
</feature>
<dbReference type="InterPro" id="IPR001611">
    <property type="entry name" value="Leu-rich_rpt"/>
</dbReference>
<dbReference type="SUPFAM" id="SSF52058">
    <property type="entry name" value="L domain-like"/>
    <property type="match status" value="1"/>
</dbReference>
<dbReference type="Proteomes" id="UP000823388">
    <property type="component" value="Chromosome 7K"/>
</dbReference>
<accession>A0A8T0QJJ6</accession>
<dbReference type="Gene3D" id="3.80.10.10">
    <property type="entry name" value="Ribonuclease Inhibitor"/>
    <property type="match status" value="1"/>
</dbReference>
<evidence type="ECO:0000313" key="3">
    <source>
        <dbReference type="EMBL" id="KAG2572812.1"/>
    </source>
</evidence>
<evidence type="ECO:0000313" key="4">
    <source>
        <dbReference type="Proteomes" id="UP000823388"/>
    </source>
</evidence>
<keyword evidence="2" id="KW-0732">Signal</keyword>
<proteinExistence type="predicted"/>
<dbReference type="InterPro" id="IPR051848">
    <property type="entry name" value="PGIP"/>
</dbReference>
<reference evidence="3" key="1">
    <citation type="submission" date="2020-05" db="EMBL/GenBank/DDBJ databases">
        <title>WGS assembly of Panicum virgatum.</title>
        <authorList>
            <person name="Lovell J.T."/>
            <person name="Jenkins J."/>
            <person name="Shu S."/>
            <person name="Juenger T.E."/>
            <person name="Schmutz J."/>
        </authorList>
    </citation>
    <scope>NUCLEOTIDE SEQUENCE</scope>
    <source>
        <strain evidence="3">AP13</strain>
    </source>
</reference>
<dbReference type="PANTHER" id="PTHR48059">
    <property type="entry name" value="POLYGALACTURONASE INHIBITOR 1"/>
    <property type="match status" value="1"/>
</dbReference>
<feature type="signal peptide" evidence="2">
    <location>
        <begin position="1"/>
        <end position="20"/>
    </location>
</feature>
<dbReference type="EMBL" id="CM029049">
    <property type="protein sequence ID" value="KAG2572812.1"/>
    <property type="molecule type" value="Genomic_DNA"/>
</dbReference>
<gene>
    <name evidence="3" type="ORF">PVAP13_7KG202400</name>
</gene>
<protein>
    <submittedName>
        <fullName evidence="3">Uncharacterized protein</fullName>
    </submittedName>
</protein>
<organism evidence="3 4">
    <name type="scientific">Panicum virgatum</name>
    <name type="common">Blackwell switchgrass</name>
    <dbReference type="NCBI Taxonomy" id="38727"/>
    <lineage>
        <taxon>Eukaryota</taxon>
        <taxon>Viridiplantae</taxon>
        <taxon>Streptophyta</taxon>
        <taxon>Embryophyta</taxon>
        <taxon>Tracheophyta</taxon>
        <taxon>Spermatophyta</taxon>
        <taxon>Magnoliopsida</taxon>
        <taxon>Liliopsida</taxon>
        <taxon>Poales</taxon>
        <taxon>Poaceae</taxon>
        <taxon>PACMAD clade</taxon>
        <taxon>Panicoideae</taxon>
        <taxon>Panicodae</taxon>
        <taxon>Paniceae</taxon>
        <taxon>Panicinae</taxon>
        <taxon>Panicum</taxon>
        <taxon>Panicum sect. Hiantes</taxon>
    </lineage>
</organism>
<name>A0A8T0QJJ6_PANVG</name>
<keyword evidence="4" id="KW-1185">Reference proteome</keyword>